<dbReference type="PANTHER" id="PTHR37692">
    <property type="entry name" value="HYPOTHETICAL MEMBRANE SPANNING PROTEIN"/>
    <property type="match status" value="1"/>
</dbReference>
<dbReference type="Proteomes" id="UP000634668">
    <property type="component" value="Unassembled WGS sequence"/>
</dbReference>
<evidence type="ECO:0008006" key="4">
    <source>
        <dbReference type="Google" id="ProtNLM"/>
    </source>
</evidence>
<feature type="transmembrane region" description="Helical" evidence="1">
    <location>
        <begin position="14"/>
        <end position="34"/>
    </location>
</feature>
<dbReference type="EMBL" id="BMWP01000007">
    <property type="protein sequence ID" value="GGW29623.1"/>
    <property type="molecule type" value="Genomic_DNA"/>
</dbReference>
<keyword evidence="1" id="KW-0812">Transmembrane</keyword>
<accession>A0A918IS65</accession>
<dbReference type="Pfam" id="PF04238">
    <property type="entry name" value="DUF420"/>
    <property type="match status" value="1"/>
</dbReference>
<feature type="transmembrane region" description="Helical" evidence="1">
    <location>
        <begin position="114"/>
        <end position="135"/>
    </location>
</feature>
<dbReference type="AlphaFoldDB" id="A0A918IS65"/>
<reference evidence="2" key="1">
    <citation type="journal article" date="2014" name="Int. J. Syst. Evol. Microbiol.">
        <title>Complete genome sequence of Corynebacterium casei LMG S-19264T (=DSM 44701T), isolated from a smear-ripened cheese.</title>
        <authorList>
            <consortium name="US DOE Joint Genome Institute (JGI-PGF)"/>
            <person name="Walter F."/>
            <person name="Albersmeier A."/>
            <person name="Kalinowski J."/>
            <person name="Ruckert C."/>
        </authorList>
    </citation>
    <scope>NUCLEOTIDE SEQUENCE</scope>
    <source>
        <strain evidence="2">KCTC 12113</strain>
    </source>
</reference>
<proteinExistence type="predicted"/>
<evidence type="ECO:0000313" key="2">
    <source>
        <dbReference type="EMBL" id="GGW29623.1"/>
    </source>
</evidence>
<feature type="transmembrane region" description="Helical" evidence="1">
    <location>
        <begin position="76"/>
        <end position="94"/>
    </location>
</feature>
<keyword evidence="1" id="KW-1133">Transmembrane helix</keyword>
<comment type="caution">
    <text evidence="2">The sequence shown here is derived from an EMBL/GenBank/DDBJ whole genome shotgun (WGS) entry which is preliminary data.</text>
</comment>
<evidence type="ECO:0000256" key="1">
    <source>
        <dbReference type="SAM" id="Phobius"/>
    </source>
</evidence>
<dbReference type="RefSeq" id="WP_026812486.1">
    <property type="nucleotide sequence ID" value="NZ_BMWP01000007.1"/>
</dbReference>
<gene>
    <name evidence="2" type="primary">yozB</name>
    <name evidence="2" type="ORF">GCM10007383_13580</name>
</gene>
<feature type="transmembrane region" description="Helical" evidence="1">
    <location>
        <begin position="46"/>
        <end position="64"/>
    </location>
</feature>
<feature type="transmembrane region" description="Helical" evidence="1">
    <location>
        <begin position="156"/>
        <end position="175"/>
    </location>
</feature>
<dbReference type="InterPro" id="IPR007352">
    <property type="entry name" value="DUF420"/>
</dbReference>
<keyword evidence="3" id="KW-1185">Reference proteome</keyword>
<organism evidence="2 3">
    <name type="scientific">Arenibacter certesii</name>
    <dbReference type="NCBI Taxonomy" id="228955"/>
    <lineage>
        <taxon>Bacteria</taxon>
        <taxon>Pseudomonadati</taxon>
        <taxon>Bacteroidota</taxon>
        <taxon>Flavobacteriia</taxon>
        <taxon>Flavobacteriales</taxon>
        <taxon>Flavobacteriaceae</taxon>
        <taxon>Arenibacter</taxon>
    </lineage>
</organism>
<sequence>MKVDLAKEKKFNKLINVVSVVIPLVVALLFGVKLPNVEPLRFLPPIYASVNGLTAILLVVAVIAVKQGKLELHKKIMTGCIALSLAFLVMYVAYHMTSDSTTFGGEGPIKYVYYFILITHIILSIVIVPMVLRTFAKAYLQQFEAHRRLAKFTFPIWLYVAVSGVVVYLMISPYYGN</sequence>
<name>A0A918IS65_9FLAO</name>
<reference evidence="2" key="2">
    <citation type="submission" date="2020-09" db="EMBL/GenBank/DDBJ databases">
        <authorList>
            <person name="Sun Q."/>
            <person name="Kim S."/>
        </authorList>
    </citation>
    <scope>NUCLEOTIDE SEQUENCE</scope>
    <source>
        <strain evidence="2">KCTC 12113</strain>
    </source>
</reference>
<keyword evidence="1" id="KW-0472">Membrane</keyword>
<protein>
    <recommendedName>
        <fullName evidence="4">DUF420 domain-containing protein</fullName>
    </recommendedName>
</protein>
<evidence type="ECO:0000313" key="3">
    <source>
        <dbReference type="Proteomes" id="UP000634668"/>
    </source>
</evidence>
<dbReference type="PANTHER" id="PTHR37692:SF1">
    <property type="entry name" value="DUF420 DOMAIN-CONTAINING PROTEIN"/>
    <property type="match status" value="1"/>
</dbReference>